<keyword evidence="6" id="KW-0106">Calcium</keyword>
<feature type="compositionally biased region" description="Polar residues" evidence="13">
    <location>
        <begin position="16"/>
        <end position="30"/>
    </location>
</feature>
<protein>
    <submittedName>
        <fullName evidence="17">Ion_trans domain-containing protein</fullName>
    </submittedName>
</protein>
<dbReference type="GO" id="GO:0005891">
    <property type="term" value="C:voltage-gated calcium channel complex"/>
    <property type="evidence" value="ECO:0007669"/>
    <property type="project" value="TreeGrafter"/>
</dbReference>
<accession>A0A1I8BHK2</accession>
<dbReference type="PANTHER" id="PTHR45628:SF7">
    <property type="entry name" value="VOLTAGE-DEPENDENT CALCIUM CHANNEL TYPE A SUBUNIT ALPHA-1"/>
    <property type="match status" value="1"/>
</dbReference>
<evidence type="ECO:0000256" key="8">
    <source>
        <dbReference type="ARBA" id="ARBA00022989"/>
    </source>
</evidence>
<dbReference type="FunFam" id="1.20.120.350:FF:000043">
    <property type="entry name" value="Voltage-dependent L-type calcium channel subunit alpha"/>
    <property type="match status" value="1"/>
</dbReference>
<evidence type="ECO:0000256" key="13">
    <source>
        <dbReference type="SAM" id="MobiDB-lite"/>
    </source>
</evidence>
<keyword evidence="11" id="KW-0325">Glycoprotein</keyword>
<evidence type="ECO:0000256" key="10">
    <source>
        <dbReference type="ARBA" id="ARBA00023136"/>
    </source>
</evidence>
<dbReference type="Gene3D" id="1.20.120.350">
    <property type="entry name" value="Voltage-gated potassium channels. Chain C"/>
    <property type="match status" value="1"/>
</dbReference>
<dbReference type="SUPFAM" id="SSF81324">
    <property type="entry name" value="Voltage-gated potassium channels"/>
    <property type="match status" value="1"/>
</dbReference>
<keyword evidence="16" id="KW-1185">Reference proteome</keyword>
<reference evidence="17" key="1">
    <citation type="submission" date="2016-11" db="UniProtKB">
        <authorList>
            <consortium name="WormBaseParasite"/>
        </authorList>
    </citation>
    <scope>IDENTIFICATION</scope>
</reference>
<keyword evidence="5 14" id="KW-0812">Transmembrane</keyword>
<dbReference type="Pfam" id="PF00520">
    <property type="entry name" value="Ion_trans"/>
    <property type="match status" value="1"/>
</dbReference>
<evidence type="ECO:0000313" key="16">
    <source>
        <dbReference type="Proteomes" id="UP000095281"/>
    </source>
</evidence>
<evidence type="ECO:0000256" key="11">
    <source>
        <dbReference type="ARBA" id="ARBA00023180"/>
    </source>
</evidence>
<evidence type="ECO:0000256" key="4">
    <source>
        <dbReference type="ARBA" id="ARBA00022673"/>
    </source>
</evidence>
<evidence type="ECO:0000256" key="6">
    <source>
        <dbReference type="ARBA" id="ARBA00022837"/>
    </source>
</evidence>
<evidence type="ECO:0000256" key="9">
    <source>
        <dbReference type="ARBA" id="ARBA00023065"/>
    </source>
</evidence>
<dbReference type="GO" id="GO:0008331">
    <property type="term" value="F:high voltage-gated calcium channel activity"/>
    <property type="evidence" value="ECO:0007669"/>
    <property type="project" value="TreeGrafter"/>
</dbReference>
<organism evidence="16 17">
    <name type="scientific">Meloidogyne hapla</name>
    <name type="common">Root-knot nematode worm</name>
    <dbReference type="NCBI Taxonomy" id="6305"/>
    <lineage>
        <taxon>Eukaryota</taxon>
        <taxon>Metazoa</taxon>
        <taxon>Ecdysozoa</taxon>
        <taxon>Nematoda</taxon>
        <taxon>Chromadorea</taxon>
        <taxon>Rhabditida</taxon>
        <taxon>Tylenchina</taxon>
        <taxon>Tylenchomorpha</taxon>
        <taxon>Tylenchoidea</taxon>
        <taxon>Meloidogynidae</taxon>
        <taxon>Meloidogyninae</taxon>
        <taxon>Meloidogyne</taxon>
    </lineage>
</organism>
<evidence type="ECO:0000313" key="17">
    <source>
        <dbReference type="WBParaSite" id="MhA1_Contig2541.frz3.fgene1"/>
    </source>
</evidence>
<name>A0A1I8BHK2_MELHA</name>
<keyword evidence="7" id="KW-0851">Voltage-gated channel</keyword>
<feature type="transmembrane region" description="Helical" evidence="14">
    <location>
        <begin position="144"/>
        <end position="164"/>
    </location>
</feature>
<keyword evidence="3" id="KW-0109">Calcium transport</keyword>
<evidence type="ECO:0000259" key="15">
    <source>
        <dbReference type="Pfam" id="PF00520"/>
    </source>
</evidence>
<dbReference type="InterPro" id="IPR050599">
    <property type="entry name" value="VDCC_alpha-1_subunit"/>
</dbReference>
<evidence type="ECO:0000256" key="7">
    <source>
        <dbReference type="ARBA" id="ARBA00022882"/>
    </source>
</evidence>
<keyword evidence="4" id="KW-0107">Calcium channel</keyword>
<keyword evidence="9" id="KW-0406">Ion transport</keyword>
<dbReference type="GO" id="GO:0098703">
    <property type="term" value="P:calcium ion import across plasma membrane"/>
    <property type="evidence" value="ECO:0007669"/>
    <property type="project" value="TreeGrafter"/>
</dbReference>
<evidence type="ECO:0000256" key="1">
    <source>
        <dbReference type="ARBA" id="ARBA00004141"/>
    </source>
</evidence>
<keyword evidence="10 14" id="KW-0472">Membrane</keyword>
<keyword evidence="2" id="KW-0813">Transport</keyword>
<feature type="region of interest" description="Disordered" evidence="13">
    <location>
        <begin position="48"/>
        <end position="78"/>
    </location>
</feature>
<dbReference type="InterPro" id="IPR005821">
    <property type="entry name" value="Ion_trans_dom"/>
</dbReference>
<evidence type="ECO:0000256" key="14">
    <source>
        <dbReference type="SAM" id="Phobius"/>
    </source>
</evidence>
<dbReference type="OMA" id="AIFCIEC"/>
<evidence type="ECO:0000256" key="3">
    <source>
        <dbReference type="ARBA" id="ARBA00022568"/>
    </source>
</evidence>
<sequence>MSRRRSRAGSLAHLNPSPTASGGYSNSRNASTKMHHIGIDQIARLAAEEARKEQQRQAQEGFGAIGRKSGGLGPGGKEKGPSSLFIFSEDNIIRRNAKAIIEWGPFEFFILVTIILNCVVLAMEQHLPKNDKKPLSEKLEKTEPIFMAIFCIECVLKVIAFGFVMHKGSYLRSGWNIMDFIVVVTGWGN</sequence>
<feature type="region of interest" description="Disordered" evidence="13">
    <location>
        <begin position="1"/>
        <end position="30"/>
    </location>
</feature>
<proteinExistence type="predicted"/>
<dbReference type="Proteomes" id="UP000095281">
    <property type="component" value="Unplaced"/>
</dbReference>
<keyword evidence="8 14" id="KW-1133">Transmembrane helix</keyword>
<dbReference type="GO" id="GO:0007268">
    <property type="term" value="P:chemical synaptic transmission"/>
    <property type="evidence" value="ECO:0007669"/>
    <property type="project" value="TreeGrafter"/>
</dbReference>
<dbReference type="AlphaFoldDB" id="A0A1I8BHK2"/>
<evidence type="ECO:0000256" key="2">
    <source>
        <dbReference type="ARBA" id="ARBA00022448"/>
    </source>
</evidence>
<evidence type="ECO:0000256" key="5">
    <source>
        <dbReference type="ARBA" id="ARBA00022692"/>
    </source>
</evidence>
<feature type="transmembrane region" description="Helical" evidence="14">
    <location>
        <begin position="103"/>
        <end position="124"/>
    </location>
</feature>
<feature type="domain" description="Ion transport" evidence="15">
    <location>
        <begin position="105"/>
        <end position="186"/>
    </location>
</feature>
<comment type="subcellular location">
    <subcellularLocation>
        <location evidence="1">Membrane</location>
        <topology evidence="1">Multi-pass membrane protein</topology>
    </subcellularLocation>
</comment>
<evidence type="ECO:0000256" key="12">
    <source>
        <dbReference type="ARBA" id="ARBA00023303"/>
    </source>
</evidence>
<dbReference type="PANTHER" id="PTHR45628">
    <property type="entry name" value="VOLTAGE-DEPENDENT CALCIUM CHANNEL TYPE A SUBUNIT ALPHA-1"/>
    <property type="match status" value="1"/>
</dbReference>
<keyword evidence="12" id="KW-0407">Ion channel</keyword>
<dbReference type="GO" id="GO:0045202">
    <property type="term" value="C:synapse"/>
    <property type="evidence" value="ECO:0007669"/>
    <property type="project" value="GOC"/>
</dbReference>
<dbReference type="WBParaSite" id="MhA1_Contig2541.frz3.fgene1">
    <property type="protein sequence ID" value="MhA1_Contig2541.frz3.fgene1"/>
    <property type="gene ID" value="MhA1_Contig2541.frz3.fgene1"/>
</dbReference>
<dbReference type="InterPro" id="IPR027359">
    <property type="entry name" value="Volt_channel_dom_sf"/>
</dbReference>